<dbReference type="AlphaFoldDB" id="A0A482ILH9"/>
<gene>
    <name evidence="1" type="ORF">DDF84_009425</name>
</gene>
<proteinExistence type="predicted"/>
<reference evidence="1 2" key="1">
    <citation type="submission" date="2019-03" db="EMBL/GenBank/DDBJ databases">
        <title>Comparative insights into the high quality Complete genome sequence of highly metal resistant Cupriavidus metallidurans strain BS1 isolated from a gold-copper mine.</title>
        <authorList>
            <person name="Mazhar H.S."/>
            <person name="Rensing C."/>
        </authorList>
    </citation>
    <scope>NUCLEOTIDE SEQUENCE [LARGE SCALE GENOMIC DNA]</scope>
    <source>
        <strain evidence="1 2">BS1</strain>
    </source>
</reference>
<dbReference type="RefSeq" id="WP_024570243.1">
    <property type="nucleotide sequence ID" value="NZ_CP037900.1"/>
</dbReference>
<evidence type="ECO:0000313" key="2">
    <source>
        <dbReference type="Proteomes" id="UP000253772"/>
    </source>
</evidence>
<organism evidence="1 2">
    <name type="scientific">Cupriavidus metallidurans</name>
    <dbReference type="NCBI Taxonomy" id="119219"/>
    <lineage>
        <taxon>Bacteria</taxon>
        <taxon>Pseudomonadati</taxon>
        <taxon>Pseudomonadota</taxon>
        <taxon>Betaproteobacteria</taxon>
        <taxon>Burkholderiales</taxon>
        <taxon>Burkholderiaceae</taxon>
        <taxon>Cupriavidus</taxon>
    </lineage>
</organism>
<protein>
    <submittedName>
        <fullName evidence="1">Uncharacterized protein</fullName>
    </submittedName>
</protein>
<sequence length="76" mass="8323">MSKTGKKRYLKALNRCLKKESEGRLETVFVFYPPGSKPKKAQGVTASGPADAQTLAIMDAVQARVFERFEDSGKSA</sequence>
<name>A0A482ILH9_9BURK</name>
<dbReference type="EMBL" id="CP037900">
    <property type="protein sequence ID" value="QBP09965.1"/>
    <property type="molecule type" value="Genomic_DNA"/>
</dbReference>
<dbReference type="Proteomes" id="UP000253772">
    <property type="component" value="Chromosome c1"/>
</dbReference>
<evidence type="ECO:0000313" key="1">
    <source>
        <dbReference type="EMBL" id="QBP09965.1"/>
    </source>
</evidence>
<dbReference type="OrthoDB" id="8966486at2"/>
<accession>A0A482ILH9</accession>